<dbReference type="GeneID" id="9525739"/>
<name>D4B3P9_ARTBC</name>
<proteinExistence type="predicted"/>
<organism evidence="2 3">
    <name type="scientific">Arthroderma benhamiae (strain ATCC MYA-4681 / CBS 112371)</name>
    <name type="common">Trichophyton mentagrophytes</name>
    <dbReference type="NCBI Taxonomy" id="663331"/>
    <lineage>
        <taxon>Eukaryota</taxon>
        <taxon>Fungi</taxon>
        <taxon>Dikarya</taxon>
        <taxon>Ascomycota</taxon>
        <taxon>Pezizomycotina</taxon>
        <taxon>Eurotiomycetes</taxon>
        <taxon>Eurotiomycetidae</taxon>
        <taxon>Onygenales</taxon>
        <taxon>Arthrodermataceae</taxon>
        <taxon>Trichophyton</taxon>
    </lineage>
</organism>
<evidence type="ECO:0000256" key="1">
    <source>
        <dbReference type="SAM" id="MobiDB-lite"/>
    </source>
</evidence>
<dbReference type="HOGENOM" id="CLU_821289_0_0_1"/>
<keyword evidence="3" id="KW-1185">Reference proteome</keyword>
<evidence type="ECO:0000313" key="3">
    <source>
        <dbReference type="Proteomes" id="UP000008866"/>
    </source>
</evidence>
<protein>
    <submittedName>
        <fullName evidence="2">Uncharacterized protein</fullName>
    </submittedName>
</protein>
<feature type="compositionally biased region" description="Basic and acidic residues" evidence="1">
    <location>
        <begin position="310"/>
        <end position="330"/>
    </location>
</feature>
<evidence type="ECO:0000313" key="2">
    <source>
        <dbReference type="EMBL" id="EFE29747.1"/>
    </source>
</evidence>
<sequence length="338" mass="36387">MAHRHAGGLDGHAAVTGSKAAAGGRLAEGLRSLELGALGRQLQVEIMFEPEHGGRLHRVDEEALCLVGPVLHLDLDGDAVRLVQLLQGPVVQAEPLVLLDGRAELLGQLVVRVRIDGDRLRQVVCQPREMLSGLGVARRSDGQDAHGVGASLFEAVAEETVVAPQPVSTEQHLATEGASTQVWDLVLDARRQHQLAASPDLPGGVSGLELARVQLPHLAQGDVRQRDGVVAALAARPAGPPPTMRQSKRVAIAVYSEADDGESMSLSWVAESWRVPTRALGAFYMLMTLTMRLQLQLHHRRPTRGAKAPEGIKKTEKKKKADMEGREPVKSRRSMHGS</sequence>
<comment type="caution">
    <text evidence="2">The sequence shown here is derived from an EMBL/GenBank/DDBJ whole genome shotgun (WGS) entry which is preliminary data.</text>
</comment>
<feature type="region of interest" description="Disordered" evidence="1">
    <location>
        <begin position="298"/>
        <end position="338"/>
    </location>
</feature>
<dbReference type="KEGG" id="abe:ARB_03088"/>
<dbReference type="RefSeq" id="XP_003010387.1">
    <property type="nucleotide sequence ID" value="XM_003010341.1"/>
</dbReference>
<dbReference type="Proteomes" id="UP000008866">
    <property type="component" value="Unassembled WGS sequence"/>
</dbReference>
<dbReference type="EMBL" id="ABSU01000034">
    <property type="protein sequence ID" value="EFE29747.1"/>
    <property type="molecule type" value="Genomic_DNA"/>
</dbReference>
<dbReference type="AlphaFoldDB" id="D4B3P9"/>
<accession>D4B3P9</accession>
<reference evidence="3" key="1">
    <citation type="journal article" date="2011" name="Genome Biol.">
        <title>Comparative and functional genomics provide insights into the pathogenicity of dermatophytic fungi.</title>
        <authorList>
            <person name="Burmester A."/>
            <person name="Shelest E."/>
            <person name="Gloeckner G."/>
            <person name="Heddergott C."/>
            <person name="Schindler S."/>
            <person name="Staib P."/>
            <person name="Heidel A."/>
            <person name="Felder M."/>
            <person name="Petzold A."/>
            <person name="Szafranski K."/>
            <person name="Feuermann M."/>
            <person name="Pedruzzi I."/>
            <person name="Priebe S."/>
            <person name="Groth M."/>
            <person name="Winkler R."/>
            <person name="Li W."/>
            <person name="Kniemeyer O."/>
            <person name="Schroeckh V."/>
            <person name="Hertweck C."/>
            <person name="Hube B."/>
            <person name="White T.C."/>
            <person name="Platzer M."/>
            <person name="Guthke R."/>
            <person name="Heitman J."/>
            <person name="Woestemeyer J."/>
            <person name="Zipfel P.F."/>
            <person name="Monod M."/>
            <person name="Brakhage A.A."/>
        </authorList>
    </citation>
    <scope>NUCLEOTIDE SEQUENCE [LARGE SCALE GENOMIC DNA]</scope>
    <source>
        <strain evidence="3">ATCC MYA-4681 / CBS 112371</strain>
    </source>
</reference>
<gene>
    <name evidence="2" type="ORF">ARB_03088</name>
</gene>